<evidence type="ECO:0000256" key="6">
    <source>
        <dbReference type="ARBA" id="ARBA00023315"/>
    </source>
</evidence>
<dbReference type="InterPro" id="IPR004960">
    <property type="entry name" value="LipA_acyltrans"/>
</dbReference>
<keyword evidence="9" id="KW-1185">Reference proteome</keyword>
<dbReference type="PATRIC" id="fig|1163745.3.peg.491"/>
<dbReference type="eggNOG" id="COG1560">
    <property type="taxonomic scope" value="Bacteria"/>
</dbReference>
<dbReference type="Pfam" id="PF03279">
    <property type="entry name" value="Lip_A_acyltrans"/>
    <property type="match status" value="1"/>
</dbReference>
<evidence type="ECO:0000256" key="3">
    <source>
        <dbReference type="ARBA" id="ARBA00022519"/>
    </source>
</evidence>
<keyword evidence="5 7" id="KW-0472">Membrane</keyword>
<evidence type="ECO:0000313" key="9">
    <source>
        <dbReference type="Proteomes" id="UP000005013"/>
    </source>
</evidence>
<dbReference type="AlphaFoldDB" id="I0ERB4"/>
<dbReference type="RefSeq" id="WP_014659004.1">
    <property type="nucleotide sequence ID" value="NC_017735.1"/>
</dbReference>
<dbReference type="HOGENOM" id="CLU_049421_4_0_7"/>
<keyword evidence="6 8" id="KW-0012">Acyltransferase</keyword>
<name>I0ERB4_HELCM</name>
<evidence type="ECO:0000256" key="2">
    <source>
        <dbReference type="ARBA" id="ARBA00022475"/>
    </source>
</evidence>
<sequence length="330" mass="38464">MTFKERLVHEKILNDNDRGLKTELRIFSILIVEFLINSLGFVLARMPHSWFLKCIKTLAKLMAVFDKRRYYDAKANLDFVFKDTKSECEKEAIIQKGYENFAFIILESIRAIFIPKEKYDARFSLANEENIWKSLKSEGQAVFMCMHFGYWEAMGTSLAQYYASYSRGALGKLTKFAFINHIIISRREAFGVRFINKIGAMKELIKMYNKGDGLVGILIDQNISLKEGVVVKFFGEDATHTTIASILSRRYRVDIQPVFIDFNDDYSHYTATYYPSIRSNITKNAEADILECTQAQASLCEVVIRKHPESYFWFHRRFKNTHPEIYKKKA</sequence>
<keyword evidence="4 8" id="KW-0808">Transferase</keyword>
<evidence type="ECO:0000256" key="5">
    <source>
        <dbReference type="ARBA" id="ARBA00023136"/>
    </source>
</evidence>
<protein>
    <submittedName>
        <fullName evidence="8">Lipid A biosynthesis lauroyl acyltransferase</fullName>
    </submittedName>
</protein>
<dbReference type="PANTHER" id="PTHR30606:SF9">
    <property type="entry name" value="LIPID A BIOSYNTHESIS LAUROYLTRANSFERASE"/>
    <property type="match status" value="1"/>
</dbReference>
<dbReference type="NCBIfam" id="NF006270">
    <property type="entry name" value="PRK08419.1"/>
    <property type="match status" value="1"/>
</dbReference>
<dbReference type="STRING" id="1163745.HCD_02315"/>
<dbReference type="GO" id="GO:0009247">
    <property type="term" value="P:glycolipid biosynthetic process"/>
    <property type="evidence" value="ECO:0007669"/>
    <property type="project" value="UniProtKB-ARBA"/>
</dbReference>
<evidence type="ECO:0000256" key="1">
    <source>
        <dbReference type="ARBA" id="ARBA00004533"/>
    </source>
</evidence>
<keyword evidence="2" id="KW-1003">Cell membrane</keyword>
<evidence type="ECO:0000313" key="8">
    <source>
        <dbReference type="EMBL" id="AFI05483.1"/>
    </source>
</evidence>
<keyword evidence="7" id="KW-0812">Transmembrane</keyword>
<dbReference type="PANTHER" id="PTHR30606">
    <property type="entry name" value="LIPID A BIOSYNTHESIS LAUROYL ACYLTRANSFERASE"/>
    <property type="match status" value="1"/>
</dbReference>
<dbReference type="OrthoDB" id="9803456at2"/>
<organism evidence="8 9">
    <name type="scientific">Helicobacter cetorum (strain ATCC BAA-540 / CCUG 52418 / MIT 99-5656)</name>
    <dbReference type="NCBI Taxonomy" id="1163745"/>
    <lineage>
        <taxon>Bacteria</taxon>
        <taxon>Pseudomonadati</taxon>
        <taxon>Campylobacterota</taxon>
        <taxon>Epsilonproteobacteria</taxon>
        <taxon>Campylobacterales</taxon>
        <taxon>Helicobacteraceae</taxon>
        <taxon>Helicobacter</taxon>
    </lineage>
</organism>
<accession>I0ERB4</accession>
<dbReference type="KEGG" id="hcm:HCD_02315"/>
<dbReference type="Proteomes" id="UP000005013">
    <property type="component" value="Chromosome"/>
</dbReference>
<feature type="transmembrane region" description="Helical" evidence="7">
    <location>
        <begin position="24"/>
        <end position="44"/>
    </location>
</feature>
<dbReference type="GO" id="GO:0005886">
    <property type="term" value="C:plasma membrane"/>
    <property type="evidence" value="ECO:0007669"/>
    <property type="project" value="UniProtKB-SubCell"/>
</dbReference>
<evidence type="ECO:0000256" key="7">
    <source>
        <dbReference type="SAM" id="Phobius"/>
    </source>
</evidence>
<evidence type="ECO:0000256" key="4">
    <source>
        <dbReference type="ARBA" id="ARBA00022679"/>
    </source>
</evidence>
<dbReference type="GO" id="GO:0016746">
    <property type="term" value="F:acyltransferase activity"/>
    <property type="evidence" value="ECO:0007669"/>
    <property type="project" value="UniProtKB-KW"/>
</dbReference>
<dbReference type="CDD" id="cd07984">
    <property type="entry name" value="LPLAT_LABLAT-like"/>
    <property type="match status" value="1"/>
</dbReference>
<keyword evidence="7" id="KW-1133">Transmembrane helix</keyword>
<gene>
    <name evidence="8" type="ordered locus">HCD_02315</name>
</gene>
<proteinExistence type="predicted"/>
<reference evidence="8 9" key="1">
    <citation type="journal article" date="2013" name="PLoS ONE">
        <title>Sequence Divergence and Conservation in Genomes ofHelicobacter cetorum Strains from a Dolphin and a Whale.</title>
        <authorList>
            <person name="Kersulyte D."/>
            <person name="Rossi M."/>
            <person name="Berg D.E."/>
        </authorList>
    </citation>
    <scope>NUCLEOTIDE SEQUENCE [LARGE SCALE GENOMIC DNA]</scope>
    <source>
        <strain evidence="8 9">MIT 99-5656</strain>
    </source>
</reference>
<dbReference type="EMBL" id="CP003481">
    <property type="protein sequence ID" value="AFI05483.1"/>
    <property type="molecule type" value="Genomic_DNA"/>
</dbReference>
<keyword evidence="3" id="KW-0997">Cell inner membrane</keyword>
<comment type="subcellular location">
    <subcellularLocation>
        <location evidence="1">Cell inner membrane</location>
    </subcellularLocation>
</comment>